<dbReference type="EMBL" id="CP117259">
    <property type="protein sequence ID" value="WFR98919.1"/>
    <property type="molecule type" value="Genomic_DNA"/>
</dbReference>
<name>A0AAF1KX28_9HYPH</name>
<reference evidence="2" key="2">
    <citation type="journal article" date="2023" name="MicrobiologyOpen">
        <title>Genomics of the tumorigenes clade of the family Rhizobiaceae and description of Rhizobium rhododendri sp. nov.</title>
        <authorList>
            <person name="Kuzmanovic N."/>
            <person name="diCenzo G.C."/>
            <person name="Bunk B."/>
            <person name="Sproeer C."/>
            <person name="Fruehling A."/>
            <person name="Neumann-Schaal M."/>
            <person name="Overmann J."/>
            <person name="Smalla K."/>
        </authorList>
    </citation>
    <scope>NUCLEOTIDE SEQUENCE [LARGE SCALE GENOMIC DNA]</scope>
    <source>
        <strain evidence="2">1078</strain>
        <plasmid evidence="2">unnamed2</plasmid>
    </source>
</reference>
<dbReference type="PANTHER" id="PTHR34290:SF2">
    <property type="entry name" value="OS04G0668800 PROTEIN"/>
    <property type="match status" value="1"/>
</dbReference>
<geneLocation type="plasmid" evidence="1 2">
    <name>unnamed2</name>
</geneLocation>
<accession>A0AAF1KX28</accession>
<keyword evidence="1" id="KW-0614">Plasmid</keyword>
<dbReference type="AlphaFoldDB" id="A0AAF1KX28"/>
<sequence length="121" mass="13685">MIKIFYDGACGMCSREINHYRKVAPAGVFDWVDVMKDGTALENENVSLADALMELHGKDDNGRMHVGVDAFLLIWRHIPRWRTAAKIASFPPINAALRAIYPIFAKWRFARLAHCQVAARS</sequence>
<dbReference type="KEGG" id="rtu:PR017_26430"/>
<dbReference type="RefSeq" id="WP_111221062.1">
    <property type="nucleotide sequence ID" value="NZ_CP117259.1"/>
</dbReference>
<proteinExistence type="predicted"/>
<evidence type="ECO:0000313" key="2">
    <source>
        <dbReference type="Proteomes" id="UP000249499"/>
    </source>
</evidence>
<dbReference type="Proteomes" id="UP000249499">
    <property type="component" value="Plasmid unnamed2"/>
</dbReference>
<reference evidence="1 2" key="1">
    <citation type="journal article" date="2018" name="Sci. Rep.">
        <title>Rhizobium tumorigenes sp. nov., a novel plant tumorigenic bacterium isolated from cane gall tumors on thornless blackberry.</title>
        <authorList>
            <person name="Kuzmanovi N."/>
            <person name="Smalla K."/>
            <person name="Gronow S."/>
            <person name="PuBawska J."/>
        </authorList>
    </citation>
    <scope>NUCLEOTIDE SEQUENCE [LARGE SCALE GENOMIC DNA]</scope>
    <source>
        <strain evidence="1 2">1078</strain>
    </source>
</reference>
<dbReference type="Pfam" id="PF04134">
    <property type="entry name" value="DCC1-like"/>
    <property type="match status" value="1"/>
</dbReference>
<evidence type="ECO:0000313" key="1">
    <source>
        <dbReference type="EMBL" id="WFR98919.1"/>
    </source>
</evidence>
<dbReference type="InterPro" id="IPR007263">
    <property type="entry name" value="DCC1-like"/>
</dbReference>
<organism evidence="1 2">
    <name type="scientific">Rhizobium tumorigenes</name>
    <dbReference type="NCBI Taxonomy" id="2041385"/>
    <lineage>
        <taxon>Bacteria</taxon>
        <taxon>Pseudomonadati</taxon>
        <taxon>Pseudomonadota</taxon>
        <taxon>Alphaproteobacteria</taxon>
        <taxon>Hyphomicrobiales</taxon>
        <taxon>Rhizobiaceae</taxon>
        <taxon>Rhizobium/Agrobacterium group</taxon>
        <taxon>Rhizobium</taxon>
    </lineage>
</organism>
<dbReference type="InterPro" id="IPR044691">
    <property type="entry name" value="DCC1_Trx"/>
</dbReference>
<dbReference type="PANTHER" id="PTHR34290">
    <property type="entry name" value="SI:CH73-390P7.2"/>
    <property type="match status" value="1"/>
</dbReference>
<dbReference type="GO" id="GO:0015035">
    <property type="term" value="F:protein-disulfide reductase activity"/>
    <property type="evidence" value="ECO:0007669"/>
    <property type="project" value="InterPro"/>
</dbReference>
<protein>
    <submittedName>
        <fullName evidence="1">DUF393 domain-containing protein</fullName>
    </submittedName>
</protein>
<keyword evidence="2" id="KW-1185">Reference proteome</keyword>
<gene>
    <name evidence="1" type="ORF">PR017_26430</name>
</gene>